<feature type="region of interest" description="Disordered" evidence="1">
    <location>
        <begin position="35"/>
        <end position="59"/>
    </location>
</feature>
<dbReference type="Proteomes" id="UP001500655">
    <property type="component" value="Unassembled WGS sequence"/>
</dbReference>
<evidence type="ECO:0000256" key="1">
    <source>
        <dbReference type="SAM" id="MobiDB-lite"/>
    </source>
</evidence>
<gene>
    <name evidence="2" type="ORF">GCM10009681_00180</name>
</gene>
<dbReference type="EMBL" id="BAAALS010000001">
    <property type="protein sequence ID" value="GAA1734020.1"/>
    <property type="molecule type" value="Genomic_DNA"/>
</dbReference>
<comment type="caution">
    <text evidence="2">The sequence shown here is derived from an EMBL/GenBank/DDBJ whole genome shotgun (WGS) entry which is preliminary data.</text>
</comment>
<protein>
    <submittedName>
        <fullName evidence="2">Uncharacterized protein</fullName>
    </submittedName>
</protein>
<evidence type="ECO:0000313" key="3">
    <source>
        <dbReference type="Proteomes" id="UP001500655"/>
    </source>
</evidence>
<feature type="compositionally biased region" description="Low complexity" evidence="1">
    <location>
        <begin position="38"/>
        <end position="50"/>
    </location>
</feature>
<proteinExistence type="predicted"/>
<accession>A0ABP4VPR1</accession>
<sequence length="59" mass="5726">MAGTALALGVVARVAGRPAAASAALIAYPLIRSRRAGPRGARSPGDPAGRLGNNTSVSG</sequence>
<name>A0ABP4VPR1_9ACTN</name>
<reference evidence="3" key="1">
    <citation type="journal article" date="2019" name="Int. J. Syst. Evol. Microbiol.">
        <title>The Global Catalogue of Microorganisms (GCM) 10K type strain sequencing project: providing services to taxonomists for standard genome sequencing and annotation.</title>
        <authorList>
            <consortium name="The Broad Institute Genomics Platform"/>
            <consortium name="The Broad Institute Genome Sequencing Center for Infectious Disease"/>
            <person name="Wu L."/>
            <person name="Ma J."/>
        </authorList>
    </citation>
    <scope>NUCLEOTIDE SEQUENCE [LARGE SCALE GENOMIC DNA]</scope>
    <source>
        <strain evidence="3">JCM 13249</strain>
    </source>
</reference>
<evidence type="ECO:0000313" key="2">
    <source>
        <dbReference type="EMBL" id="GAA1734020.1"/>
    </source>
</evidence>
<keyword evidence="3" id="KW-1185">Reference proteome</keyword>
<organism evidence="2 3">
    <name type="scientific">Luedemannella helvata</name>
    <dbReference type="NCBI Taxonomy" id="349315"/>
    <lineage>
        <taxon>Bacteria</taxon>
        <taxon>Bacillati</taxon>
        <taxon>Actinomycetota</taxon>
        <taxon>Actinomycetes</taxon>
        <taxon>Micromonosporales</taxon>
        <taxon>Micromonosporaceae</taxon>
        <taxon>Luedemannella</taxon>
    </lineage>
</organism>